<dbReference type="OrthoDB" id="6909982at2"/>
<organism evidence="2 3">
    <name type="scientific">Bailinhaonella thermotolerans</name>
    <dbReference type="NCBI Taxonomy" id="1070861"/>
    <lineage>
        <taxon>Bacteria</taxon>
        <taxon>Bacillati</taxon>
        <taxon>Actinomycetota</taxon>
        <taxon>Actinomycetes</taxon>
        <taxon>Streptosporangiales</taxon>
        <taxon>Streptosporangiaceae</taxon>
        <taxon>Bailinhaonella</taxon>
    </lineage>
</organism>
<keyword evidence="3" id="KW-1185">Reference proteome</keyword>
<sequence length="73" mass="8049">MELRLDPVQSRSRPLTSYEHVLADELENVFRSGAHDLPGVVARLNETGVRPPDGADWTEASFTAEMARLGALE</sequence>
<dbReference type="InterPro" id="IPR046789">
    <property type="entry name" value="HTH_62"/>
</dbReference>
<gene>
    <name evidence="2" type="ORF">D5H75_29225</name>
</gene>
<protein>
    <recommendedName>
        <fullName evidence="1">Recombinase-like domain-containing protein</fullName>
    </recommendedName>
</protein>
<dbReference type="RefSeq" id="WP_119929795.1">
    <property type="nucleotide sequence ID" value="NZ_QZEY01000015.1"/>
</dbReference>
<reference evidence="2 3" key="1">
    <citation type="submission" date="2018-09" db="EMBL/GenBank/DDBJ databases">
        <title>YIM 75507 draft genome.</title>
        <authorList>
            <person name="Tang S."/>
            <person name="Feng Y."/>
        </authorList>
    </citation>
    <scope>NUCLEOTIDE SEQUENCE [LARGE SCALE GENOMIC DNA]</scope>
    <source>
        <strain evidence="2 3">YIM 75507</strain>
    </source>
</reference>
<evidence type="ECO:0000313" key="3">
    <source>
        <dbReference type="Proteomes" id="UP000265768"/>
    </source>
</evidence>
<name>A0A3A4A8U2_9ACTN</name>
<dbReference type="AlphaFoldDB" id="A0A3A4A8U2"/>
<comment type="caution">
    <text evidence="2">The sequence shown here is derived from an EMBL/GenBank/DDBJ whole genome shotgun (WGS) entry which is preliminary data.</text>
</comment>
<evidence type="ECO:0000259" key="1">
    <source>
        <dbReference type="Pfam" id="PF20552"/>
    </source>
</evidence>
<evidence type="ECO:0000313" key="2">
    <source>
        <dbReference type="EMBL" id="RJL24419.1"/>
    </source>
</evidence>
<dbReference type="Proteomes" id="UP000265768">
    <property type="component" value="Unassembled WGS sequence"/>
</dbReference>
<dbReference type="Pfam" id="PF20552">
    <property type="entry name" value="HTH_62"/>
    <property type="match status" value="1"/>
</dbReference>
<accession>A0A3A4A8U2</accession>
<dbReference type="EMBL" id="QZEY01000015">
    <property type="protein sequence ID" value="RJL24419.1"/>
    <property type="molecule type" value="Genomic_DNA"/>
</dbReference>
<feature type="domain" description="Recombinase-like" evidence="1">
    <location>
        <begin position="3"/>
        <end position="71"/>
    </location>
</feature>
<proteinExistence type="predicted"/>